<name>A0ABS8TAU6_DATST</name>
<organism evidence="2 3">
    <name type="scientific">Datura stramonium</name>
    <name type="common">Jimsonweed</name>
    <name type="synonym">Common thornapple</name>
    <dbReference type="NCBI Taxonomy" id="4076"/>
    <lineage>
        <taxon>Eukaryota</taxon>
        <taxon>Viridiplantae</taxon>
        <taxon>Streptophyta</taxon>
        <taxon>Embryophyta</taxon>
        <taxon>Tracheophyta</taxon>
        <taxon>Spermatophyta</taxon>
        <taxon>Magnoliopsida</taxon>
        <taxon>eudicotyledons</taxon>
        <taxon>Gunneridae</taxon>
        <taxon>Pentapetalae</taxon>
        <taxon>asterids</taxon>
        <taxon>lamiids</taxon>
        <taxon>Solanales</taxon>
        <taxon>Solanaceae</taxon>
        <taxon>Solanoideae</taxon>
        <taxon>Datureae</taxon>
        <taxon>Datura</taxon>
    </lineage>
</organism>
<protein>
    <recommendedName>
        <fullName evidence="1">Putative plant transposon protein domain-containing protein</fullName>
    </recommendedName>
</protein>
<evidence type="ECO:0000313" key="2">
    <source>
        <dbReference type="EMBL" id="MCD7468507.1"/>
    </source>
</evidence>
<feature type="domain" description="Putative plant transposon protein" evidence="1">
    <location>
        <begin position="2"/>
        <end position="199"/>
    </location>
</feature>
<comment type="caution">
    <text evidence="2">The sequence shown here is derived from an EMBL/GenBank/DDBJ whole genome shotgun (WGS) entry which is preliminary data.</text>
</comment>
<dbReference type="EMBL" id="JACEIK010001348">
    <property type="protein sequence ID" value="MCD7468507.1"/>
    <property type="molecule type" value="Genomic_DNA"/>
</dbReference>
<dbReference type="Proteomes" id="UP000823775">
    <property type="component" value="Unassembled WGS sequence"/>
</dbReference>
<evidence type="ECO:0000313" key="3">
    <source>
        <dbReference type="Proteomes" id="UP000823775"/>
    </source>
</evidence>
<reference evidence="2 3" key="1">
    <citation type="journal article" date="2021" name="BMC Genomics">
        <title>Datura genome reveals duplications of psychoactive alkaloid biosynthetic genes and high mutation rate following tissue culture.</title>
        <authorList>
            <person name="Rajewski A."/>
            <person name="Carter-House D."/>
            <person name="Stajich J."/>
            <person name="Litt A."/>
        </authorList>
    </citation>
    <scope>NUCLEOTIDE SEQUENCE [LARGE SCALE GENOMIC DNA]</scope>
    <source>
        <strain evidence="2">AR-01</strain>
    </source>
</reference>
<dbReference type="InterPro" id="IPR046796">
    <property type="entry name" value="Transposase_32_dom"/>
</dbReference>
<gene>
    <name evidence="2" type="ORF">HAX54_006785</name>
</gene>
<proteinExistence type="predicted"/>
<accession>A0ABS8TAU6</accession>
<evidence type="ECO:0000259" key="1">
    <source>
        <dbReference type="Pfam" id="PF20167"/>
    </source>
</evidence>
<keyword evidence="3" id="KW-1185">Reference proteome</keyword>
<sequence length="245" mass="28441">MAETPRKYSGEMVHEFYTNYYSTLENNALTRKVVKKEQVLDMVWVRACLVDISERTISRFLFGNGYEALVLILEYDYRMEALKKVKQLSTKDKLMHFWWMANIITKAKEDAEWVISGKPISKTSLNFLAKSRWSIIRHKLALMVKNNILSADQAALMACIMSKYVQNIPRIIAIEIRERIVKDHTTILFSSLIFHLCRLDTALTASIWCNSIRPSRPQFDGTQYGPHDLNMMELHMASRPQSGPF</sequence>
<dbReference type="Pfam" id="PF20167">
    <property type="entry name" value="Transposase_32"/>
    <property type="match status" value="1"/>
</dbReference>